<evidence type="ECO:0000313" key="2">
    <source>
        <dbReference type="Proteomes" id="UP000037035"/>
    </source>
</evidence>
<name>A0A0L6VQ94_9BASI</name>
<organism evidence="1 2">
    <name type="scientific">Puccinia sorghi</name>
    <dbReference type="NCBI Taxonomy" id="27349"/>
    <lineage>
        <taxon>Eukaryota</taxon>
        <taxon>Fungi</taxon>
        <taxon>Dikarya</taxon>
        <taxon>Basidiomycota</taxon>
        <taxon>Pucciniomycotina</taxon>
        <taxon>Pucciniomycetes</taxon>
        <taxon>Pucciniales</taxon>
        <taxon>Pucciniaceae</taxon>
        <taxon>Puccinia</taxon>
    </lineage>
</organism>
<dbReference type="VEuPathDB" id="FungiDB:VP01_12151g1"/>
<dbReference type="AlphaFoldDB" id="A0A0L6VQ94"/>
<accession>A0A0L6VQ94</accession>
<protein>
    <submittedName>
        <fullName evidence="1">Uncharacterized protein</fullName>
    </submittedName>
</protein>
<dbReference type="EMBL" id="LAVV01002390">
    <property type="protein sequence ID" value="KNZ62853.1"/>
    <property type="molecule type" value="Genomic_DNA"/>
</dbReference>
<reference evidence="1 2" key="1">
    <citation type="submission" date="2015-08" db="EMBL/GenBank/DDBJ databases">
        <title>Next Generation Sequencing and Analysis of the Genome of Puccinia sorghi L Schw, the Causal Agent of Maize Common Rust.</title>
        <authorList>
            <person name="Rochi L."/>
            <person name="Burguener G."/>
            <person name="Darino M."/>
            <person name="Turjanski A."/>
            <person name="Kreff E."/>
            <person name="Dieguez M.J."/>
            <person name="Sacco F."/>
        </authorList>
    </citation>
    <scope>NUCLEOTIDE SEQUENCE [LARGE SCALE GENOMIC DNA]</scope>
    <source>
        <strain evidence="1 2">RO10H11247</strain>
    </source>
</reference>
<sequence>ILFLFGMVVGKVEDEEEVMEPSQFVSLAAYWLLDNNVFSIPENGIALIPRGYDAHLNITGHE</sequence>
<comment type="caution">
    <text evidence="1">The sequence shown here is derived from an EMBL/GenBank/DDBJ whole genome shotgun (WGS) entry which is preliminary data.</text>
</comment>
<evidence type="ECO:0000313" key="1">
    <source>
        <dbReference type="EMBL" id="KNZ62853.1"/>
    </source>
</evidence>
<dbReference type="Proteomes" id="UP000037035">
    <property type="component" value="Unassembled WGS sequence"/>
</dbReference>
<dbReference type="OrthoDB" id="2509725at2759"/>
<feature type="non-terminal residue" evidence="1">
    <location>
        <position position="1"/>
    </location>
</feature>
<keyword evidence="2" id="KW-1185">Reference proteome</keyword>
<gene>
    <name evidence="1" type="ORF">VP01_12151g1</name>
</gene>
<proteinExistence type="predicted"/>